<protein>
    <submittedName>
        <fullName evidence="1">Uncharacterized protein</fullName>
    </submittedName>
</protein>
<evidence type="ECO:0000313" key="1">
    <source>
        <dbReference type="EMBL" id="KAK4005078.1"/>
    </source>
</evidence>
<comment type="caution">
    <text evidence="1">The sequence shown here is derived from an EMBL/GenBank/DDBJ whole genome shotgun (WGS) entry which is preliminary data.</text>
</comment>
<reference evidence="1 2" key="1">
    <citation type="journal article" date="2023" name="Nucleic Acids Res.">
        <title>The hologenome of Daphnia magna reveals possible DNA methylation and microbiome-mediated evolution of the host genome.</title>
        <authorList>
            <person name="Chaturvedi A."/>
            <person name="Li X."/>
            <person name="Dhandapani V."/>
            <person name="Marshall H."/>
            <person name="Kissane S."/>
            <person name="Cuenca-Cambronero M."/>
            <person name="Asole G."/>
            <person name="Calvet F."/>
            <person name="Ruiz-Romero M."/>
            <person name="Marangio P."/>
            <person name="Guigo R."/>
            <person name="Rago D."/>
            <person name="Mirbahai L."/>
            <person name="Eastwood N."/>
            <person name="Colbourne J.K."/>
            <person name="Zhou J."/>
            <person name="Mallon E."/>
            <person name="Orsini L."/>
        </authorList>
    </citation>
    <scope>NUCLEOTIDE SEQUENCE [LARGE SCALE GENOMIC DNA]</scope>
    <source>
        <strain evidence="1">LRV0_1</strain>
    </source>
</reference>
<dbReference type="Proteomes" id="UP001234178">
    <property type="component" value="Unassembled WGS sequence"/>
</dbReference>
<dbReference type="EMBL" id="JAOYFB010000001">
    <property type="protein sequence ID" value="KAK4005078.1"/>
    <property type="molecule type" value="Genomic_DNA"/>
</dbReference>
<organism evidence="1 2">
    <name type="scientific">Daphnia magna</name>
    <dbReference type="NCBI Taxonomy" id="35525"/>
    <lineage>
        <taxon>Eukaryota</taxon>
        <taxon>Metazoa</taxon>
        <taxon>Ecdysozoa</taxon>
        <taxon>Arthropoda</taxon>
        <taxon>Crustacea</taxon>
        <taxon>Branchiopoda</taxon>
        <taxon>Diplostraca</taxon>
        <taxon>Cladocera</taxon>
        <taxon>Anomopoda</taxon>
        <taxon>Daphniidae</taxon>
        <taxon>Daphnia</taxon>
    </lineage>
</organism>
<gene>
    <name evidence="1" type="ORF">OUZ56_006802</name>
</gene>
<keyword evidence="2" id="KW-1185">Reference proteome</keyword>
<sequence>MEVIDDDNYDYFLLCLRLEGVYIAGVTASEFTLQFSLKSFEVTGGSSIHLICPFQQIDNINAHP</sequence>
<evidence type="ECO:0000313" key="2">
    <source>
        <dbReference type="Proteomes" id="UP001234178"/>
    </source>
</evidence>
<accession>A0ABQ9YWQ6</accession>
<name>A0ABQ9YWQ6_9CRUS</name>
<proteinExistence type="predicted"/>